<proteinExistence type="predicted"/>
<dbReference type="OrthoDB" id="7390129at2"/>
<dbReference type="Proteomes" id="UP000468943">
    <property type="component" value="Unassembled WGS sequence"/>
</dbReference>
<dbReference type="InterPro" id="IPR011990">
    <property type="entry name" value="TPR-like_helical_dom_sf"/>
</dbReference>
<evidence type="ECO:0000256" key="1">
    <source>
        <dbReference type="SAM" id="Phobius"/>
    </source>
</evidence>
<sequence>MSWIPLIALGVTAFLIAAFVLKLPKSAWSIFGAAMLFGLAGYALQGNPGYSGAPKTTDPVEGESNFAMIEARREFFDPDMMPSRFVVTADAFSRNGKHQDAANMLRNAVTEKPDDAEAWLALGNALIEHADGTLTPAAMYSYSRAEKLNPLNPAPTYFLGVAFLRSGQPGQARGVWADLLENAPDDAAWRPQLEERLGRLDELLGQTGGLTD</sequence>
<name>A0A6I4SR30_9SPHN</name>
<keyword evidence="3" id="KW-1185">Reference proteome</keyword>
<evidence type="ECO:0000313" key="2">
    <source>
        <dbReference type="EMBL" id="MXO57327.1"/>
    </source>
</evidence>
<evidence type="ECO:0000313" key="3">
    <source>
        <dbReference type="Proteomes" id="UP000468943"/>
    </source>
</evidence>
<feature type="transmembrane region" description="Helical" evidence="1">
    <location>
        <begin position="28"/>
        <end position="45"/>
    </location>
</feature>
<dbReference type="Pfam" id="PF13432">
    <property type="entry name" value="TPR_16"/>
    <property type="match status" value="1"/>
</dbReference>
<dbReference type="AlphaFoldDB" id="A0A6I4SR30"/>
<keyword evidence="1" id="KW-0812">Transmembrane</keyword>
<accession>A0A6I4SR30</accession>
<dbReference type="SUPFAM" id="SSF48452">
    <property type="entry name" value="TPR-like"/>
    <property type="match status" value="1"/>
</dbReference>
<dbReference type="RefSeq" id="WP_160598430.1">
    <property type="nucleotide sequence ID" value="NZ_WTYS01000001.1"/>
</dbReference>
<organism evidence="2 3">
    <name type="scientific">Pontixanthobacter gangjinensis</name>
    <dbReference type="NCBI Taxonomy" id="1028742"/>
    <lineage>
        <taxon>Bacteria</taxon>
        <taxon>Pseudomonadati</taxon>
        <taxon>Pseudomonadota</taxon>
        <taxon>Alphaproteobacteria</taxon>
        <taxon>Sphingomonadales</taxon>
        <taxon>Erythrobacteraceae</taxon>
        <taxon>Pontixanthobacter</taxon>
    </lineage>
</organism>
<dbReference type="Gene3D" id="1.25.40.10">
    <property type="entry name" value="Tetratricopeptide repeat domain"/>
    <property type="match status" value="1"/>
</dbReference>
<keyword evidence="1" id="KW-1133">Transmembrane helix</keyword>
<gene>
    <name evidence="2" type="ORF">GRI36_10580</name>
</gene>
<keyword evidence="1" id="KW-0472">Membrane</keyword>
<protein>
    <submittedName>
        <fullName evidence="2">Tetratricopeptide repeat protein</fullName>
    </submittedName>
</protein>
<dbReference type="EMBL" id="WTYS01000001">
    <property type="protein sequence ID" value="MXO57327.1"/>
    <property type="molecule type" value="Genomic_DNA"/>
</dbReference>
<comment type="caution">
    <text evidence="2">The sequence shown here is derived from an EMBL/GenBank/DDBJ whole genome shotgun (WGS) entry which is preliminary data.</text>
</comment>
<reference evidence="2 3" key="1">
    <citation type="submission" date="2019-12" db="EMBL/GenBank/DDBJ databases">
        <title>Genomic-based taxomic classification of the family Erythrobacteraceae.</title>
        <authorList>
            <person name="Xu L."/>
        </authorList>
    </citation>
    <scope>NUCLEOTIDE SEQUENCE [LARGE SCALE GENOMIC DNA]</scope>
    <source>
        <strain evidence="2 3">JCM 17802</strain>
    </source>
</reference>